<feature type="signal peptide" evidence="1">
    <location>
        <begin position="1"/>
        <end position="24"/>
    </location>
</feature>
<dbReference type="EMBL" id="CP089982">
    <property type="protein sequence ID" value="WXA89908.1"/>
    <property type="molecule type" value="Genomic_DNA"/>
</dbReference>
<feature type="chain" id="PRO_5046999995" evidence="1">
    <location>
        <begin position="25"/>
        <end position="248"/>
    </location>
</feature>
<evidence type="ECO:0000256" key="1">
    <source>
        <dbReference type="SAM" id="SignalP"/>
    </source>
</evidence>
<accession>A0ABZ2JTT1</accession>
<dbReference type="RefSeq" id="WP_394840522.1">
    <property type="nucleotide sequence ID" value="NZ_CP089982.1"/>
</dbReference>
<protein>
    <submittedName>
        <fullName evidence="2">Uncharacterized protein</fullName>
    </submittedName>
</protein>
<proteinExistence type="predicted"/>
<sequence>MPSVLGAIGSHCGLIALCTLTACASSASKDAESKEGQGPATVRDEPYEDIVPNFCDWDHKPKDYRCVVDIYGHPACRFDAQGHPVDFENQYYVYMADNAMNTLEYGNGVELYQPILWCQVSPEPHNRMDFEERAGKTMLRVPGVHRYSTKAPIVVTGTMVSSYARKEQCGRFFVDLATSLDGTHWSVDASTAFTPKLEGSDFKVEMTLAAHKLFRVELRAETDLTCAPRLEAFHITVPRRLNSSFRTR</sequence>
<reference evidence="2 3" key="1">
    <citation type="submission" date="2021-12" db="EMBL/GenBank/DDBJ databases">
        <title>Discovery of the Pendulisporaceae a myxobacterial family with distinct sporulation behavior and unique specialized metabolism.</title>
        <authorList>
            <person name="Garcia R."/>
            <person name="Popoff A."/>
            <person name="Bader C.D."/>
            <person name="Loehr J."/>
            <person name="Walesch S."/>
            <person name="Walt C."/>
            <person name="Boldt J."/>
            <person name="Bunk B."/>
            <person name="Haeckl F.J.F.P.J."/>
            <person name="Gunesch A.P."/>
            <person name="Birkelbach J."/>
            <person name="Nuebel U."/>
            <person name="Pietschmann T."/>
            <person name="Bach T."/>
            <person name="Mueller R."/>
        </authorList>
    </citation>
    <scope>NUCLEOTIDE SEQUENCE [LARGE SCALE GENOMIC DNA]</scope>
    <source>
        <strain evidence="2 3">MSr12523</strain>
    </source>
</reference>
<keyword evidence="3" id="KW-1185">Reference proteome</keyword>
<evidence type="ECO:0000313" key="3">
    <source>
        <dbReference type="Proteomes" id="UP001379533"/>
    </source>
</evidence>
<name>A0ABZ2JTT1_9BACT</name>
<dbReference type="Proteomes" id="UP001379533">
    <property type="component" value="Chromosome"/>
</dbReference>
<organism evidence="2 3">
    <name type="scientific">Pendulispora brunnea</name>
    <dbReference type="NCBI Taxonomy" id="2905690"/>
    <lineage>
        <taxon>Bacteria</taxon>
        <taxon>Pseudomonadati</taxon>
        <taxon>Myxococcota</taxon>
        <taxon>Myxococcia</taxon>
        <taxon>Myxococcales</taxon>
        <taxon>Sorangiineae</taxon>
        <taxon>Pendulisporaceae</taxon>
        <taxon>Pendulispora</taxon>
    </lineage>
</organism>
<keyword evidence="1" id="KW-0732">Signal</keyword>
<gene>
    <name evidence="2" type="ORF">LZC95_25810</name>
</gene>
<evidence type="ECO:0000313" key="2">
    <source>
        <dbReference type="EMBL" id="WXA89908.1"/>
    </source>
</evidence>